<dbReference type="InterPro" id="IPR033121">
    <property type="entry name" value="PEPTIDASE_A1"/>
</dbReference>
<dbReference type="GO" id="GO:0016020">
    <property type="term" value="C:membrane"/>
    <property type="evidence" value="ECO:0007669"/>
    <property type="project" value="UniProtKB-SubCell"/>
</dbReference>
<evidence type="ECO:0000256" key="1">
    <source>
        <dbReference type="ARBA" id="ARBA00004370"/>
    </source>
</evidence>
<dbReference type="PROSITE" id="PS51767">
    <property type="entry name" value="PEPTIDASE_A1"/>
    <property type="match status" value="1"/>
</dbReference>
<gene>
    <name evidence="12" type="ORF">CYCCA115_LOCUS17810</name>
</gene>
<keyword evidence="7" id="KW-1133">Transmembrane helix</keyword>
<dbReference type="FunFam" id="2.40.70.10:FF:000225">
    <property type="entry name" value="Predicted protein"/>
    <property type="match status" value="1"/>
</dbReference>
<feature type="domain" description="Peptidase A1" evidence="11">
    <location>
        <begin position="86"/>
        <end position="483"/>
    </location>
</feature>
<comment type="subcellular location">
    <subcellularLocation>
        <location evidence="1">Membrane</location>
    </subcellularLocation>
</comment>
<proteinExistence type="inferred from homology"/>
<feature type="active site" evidence="9">
    <location>
        <position position="347"/>
    </location>
</feature>
<dbReference type="EMBL" id="CAKOGP040001992">
    <property type="protein sequence ID" value="CAJ1959388.1"/>
    <property type="molecule type" value="Genomic_DNA"/>
</dbReference>
<protein>
    <recommendedName>
        <fullName evidence="11">Peptidase A1 domain-containing protein</fullName>
    </recommendedName>
</protein>
<accession>A0AAD2JKU7</accession>
<evidence type="ECO:0000256" key="5">
    <source>
        <dbReference type="ARBA" id="ARBA00022729"/>
    </source>
</evidence>
<dbReference type="InterPro" id="IPR032861">
    <property type="entry name" value="TAXi_N"/>
</dbReference>
<name>A0AAD2JKU7_9STRA</name>
<dbReference type="PANTHER" id="PTHR13683:SF375">
    <property type="entry name" value="PEPTIDASE A1 DOMAIN-CONTAINING PROTEIN"/>
    <property type="match status" value="1"/>
</dbReference>
<evidence type="ECO:0000256" key="10">
    <source>
        <dbReference type="SAM" id="MobiDB-lite"/>
    </source>
</evidence>
<keyword evidence="4" id="KW-0812">Transmembrane</keyword>
<evidence type="ECO:0000256" key="8">
    <source>
        <dbReference type="ARBA" id="ARBA00023136"/>
    </source>
</evidence>
<evidence type="ECO:0000256" key="6">
    <source>
        <dbReference type="ARBA" id="ARBA00022801"/>
    </source>
</evidence>
<dbReference type="GO" id="GO:0006508">
    <property type="term" value="P:proteolysis"/>
    <property type="evidence" value="ECO:0007669"/>
    <property type="project" value="UniProtKB-KW"/>
</dbReference>
<comment type="similarity">
    <text evidence="2">Belongs to the peptidase A1 family.</text>
</comment>
<sequence>MLKQTTILTATTAASAMLSLSFTMNSMSMMANAELVSFPLIPHHVQRARRLKEEGFAALVEEDNHNLRRRAEALQVGALYHGYGTHYIDLWCGSPPQRQTVIVDTGSGVTAFPCSACSDCGSPKYHIDNYFNEGESTTFSKVDCSSCMRGTCSNNKECRITMSYQEGSSWTAYEARDQCYVGGMHNVALLEDKGTEDIDPQHAKAFSVELDFGCQTKITGLFKTQLADGIMGMEDTQTSFWKQMFDAGKGGDDKQFSLCFSRPLGASREGTEAGAMTLGGTDTRLHKTPMVFASRINKNGFFSVHVRRVYLRHGDGGESARSSNPDAKVIQLDVAETNLNTGGLIVDSGTTDTYFNGVISAKFRAAFKDLTGGRQYNNKKWDLQSGDLESLPTILIQLEGDLDSNKPLGDAANVVGLAGDMDAEHPYDIIIAIPPSHYMELDDSGKYTPRFYDNEHGGSVLGANVMMGHEVLFNVDKQVIGWAESSCDYYTLVTSNGFQDALSVAGMDLETTMPGQPDELDPATTNEEQPVGEGEETEEGSDGAFDTDDETINDSSIFPTEDIKAELQKMADSCESWWCRGGLVLSLISICCFGCCVGRICWCRSKKVQYERAEVELNGSFTVDGKTYRDDPVGDEYGEFELK</sequence>
<reference evidence="12" key="1">
    <citation type="submission" date="2023-08" db="EMBL/GenBank/DDBJ databases">
        <authorList>
            <person name="Audoor S."/>
            <person name="Bilcke G."/>
        </authorList>
    </citation>
    <scope>NUCLEOTIDE SEQUENCE</scope>
</reference>
<dbReference type="SUPFAM" id="SSF50630">
    <property type="entry name" value="Acid proteases"/>
    <property type="match status" value="1"/>
</dbReference>
<dbReference type="InterPro" id="IPR021109">
    <property type="entry name" value="Peptidase_aspartic_dom_sf"/>
</dbReference>
<dbReference type="PANTHER" id="PTHR13683">
    <property type="entry name" value="ASPARTYL PROTEASES"/>
    <property type="match status" value="1"/>
</dbReference>
<comment type="caution">
    <text evidence="12">The sequence shown here is derived from an EMBL/GenBank/DDBJ whole genome shotgun (WGS) entry which is preliminary data.</text>
</comment>
<evidence type="ECO:0000256" key="3">
    <source>
        <dbReference type="ARBA" id="ARBA00022670"/>
    </source>
</evidence>
<dbReference type="Pfam" id="PF14543">
    <property type="entry name" value="TAXi_N"/>
    <property type="match status" value="1"/>
</dbReference>
<keyword evidence="3" id="KW-0645">Protease</keyword>
<evidence type="ECO:0000313" key="13">
    <source>
        <dbReference type="Proteomes" id="UP001295423"/>
    </source>
</evidence>
<evidence type="ECO:0000259" key="11">
    <source>
        <dbReference type="PROSITE" id="PS51767"/>
    </source>
</evidence>
<dbReference type="InterPro" id="IPR001461">
    <property type="entry name" value="Aspartic_peptidase_A1"/>
</dbReference>
<evidence type="ECO:0000256" key="9">
    <source>
        <dbReference type="PIRSR" id="PIRSR601461-1"/>
    </source>
</evidence>
<dbReference type="Proteomes" id="UP001295423">
    <property type="component" value="Unassembled WGS sequence"/>
</dbReference>
<dbReference type="GO" id="GO:0004190">
    <property type="term" value="F:aspartic-type endopeptidase activity"/>
    <property type="evidence" value="ECO:0007669"/>
    <property type="project" value="InterPro"/>
</dbReference>
<dbReference type="Gene3D" id="2.40.70.10">
    <property type="entry name" value="Acid Proteases"/>
    <property type="match status" value="2"/>
</dbReference>
<feature type="region of interest" description="Disordered" evidence="10">
    <location>
        <begin position="511"/>
        <end position="552"/>
    </location>
</feature>
<keyword evidence="8" id="KW-0472">Membrane</keyword>
<evidence type="ECO:0000313" key="12">
    <source>
        <dbReference type="EMBL" id="CAJ1959388.1"/>
    </source>
</evidence>
<keyword evidence="6" id="KW-0378">Hydrolase</keyword>
<organism evidence="12 13">
    <name type="scientific">Cylindrotheca closterium</name>
    <dbReference type="NCBI Taxonomy" id="2856"/>
    <lineage>
        <taxon>Eukaryota</taxon>
        <taxon>Sar</taxon>
        <taxon>Stramenopiles</taxon>
        <taxon>Ochrophyta</taxon>
        <taxon>Bacillariophyta</taxon>
        <taxon>Bacillariophyceae</taxon>
        <taxon>Bacillariophycidae</taxon>
        <taxon>Bacillariales</taxon>
        <taxon>Bacillariaceae</taxon>
        <taxon>Cylindrotheca</taxon>
    </lineage>
</organism>
<evidence type="ECO:0000256" key="7">
    <source>
        <dbReference type="ARBA" id="ARBA00022989"/>
    </source>
</evidence>
<feature type="active site" evidence="9">
    <location>
        <position position="104"/>
    </location>
</feature>
<keyword evidence="5" id="KW-0732">Signal</keyword>
<evidence type="ECO:0000256" key="2">
    <source>
        <dbReference type="ARBA" id="ARBA00007447"/>
    </source>
</evidence>
<evidence type="ECO:0000256" key="4">
    <source>
        <dbReference type="ARBA" id="ARBA00022692"/>
    </source>
</evidence>
<feature type="compositionally biased region" description="Acidic residues" evidence="10">
    <location>
        <begin position="533"/>
        <end position="552"/>
    </location>
</feature>
<keyword evidence="13" id="KW-1185">Reference proteome</keyword>
<dbReference type="AlphaFoldDB" id="A0AAD2JKU7"/>